<dbReference type="AlphaFoldDB" id="A0A9D3WC90"/>
<reference evidence="1 2" key="1">
    <citation type="journal article" date="2021" name="Plant Biotechnol. J.">
        <title>Multi-omics assisted identification of the key and species-specific regulatory components of drought-tolerant mechanisms in Gossypium stocksii.</title>
        <authorList>
            <person name="Yu D."/>
            <person name="Ke L."/>
            <person name="Zhang D."/>
            <person name="Wu Y."/>
            <person name="Sun Y."/>
            <person name="Mei J."/>
            <person name="Sun J."/>
            <person name="Sun Y."/>
        </authorList>
    </citation>
    <scope>NUCLEOTIDE SEQUENCE [LARGE SCALE GENOMIC DNA]</scope>
    <source>
        <strain evidence="2">cv. E1</strain>
        <tissue evidence="1">Leaf</tissue>
    </source>
</reference>
<evidence type="ECO:0000313" key="1">
    <source>
        <dbReference type="EMBL" id="KAH1121449.1"/>
    </source>
</evidence>
<gene>
    <name evidence="1" type="ORF">J1N35_004609</name>
</gene>
<proteinExistence type="predicted"/>
<dbReference type="Proteomes" id="UP000828251">
    <property type="component" value="Unassembled WGS sequence"/>
</dbReference>
<name>A0A9D3WC90_9ROSI</name>
<accession>A0A9D3WC90</accession>
<comment type="caution">
    <text evidence="1">The sequence shown here is derived from an EMBL/GenBank/DDBJ whole genome shotgun (WGS) entry which is preliminary data.</text>
</comment>
<dbReference type="EMBL" id="JAIQCV010000002">
    <property type="protein sequence ID" value="KAH1121449.1"/>
    <property type="molecule type" value="Genomic_DNA"/>
</dbReference>
<keyword evidence="2" id="KW-1185">Reference proteome</keyword>
<organism evidence="1 2">
    <name type="scientific">Gossypium stocksii</name>
    <dbReference type="NCBI Taxonomy" id="47602"/>
    <lineage>
        <taxon>Eukaryota</taxon>
        <taxon>Viridiplantae</taxon>
        <taxon>Streptophyta</taxon>
        <taxon>Embryophyta</taxon>
        <taxon>Tracheophyta</taxon>
        <taxon>Spermatophyta</taxon>
        <taxon>Magnoliopsida</taxon>
        <taxon>eudicotyledons</taxon>
        <taxon>Gunneridae</taxon>
        <taxon>Pentapetalae</taxon>
        <taxon>rosids</taxon>
        <taxon>malvids</taxon>
        <taxon>Malvales</taxon>
        <taxon>Malvaceae</taxon>
        <taxon>Malvoideae</taxon>
        <taxon>Gossypium</taxon>
    </lineage>
</organism>
<evidence type="ECO:0000313" key="2">
    <source>
        <dbReference type="Proteomes" id="UP000828251"/>
    </source>
</evidence>
<protein>
    <submittedName>
        <fullName evidence="1">Uncharacterized protein</fullName>
    </submittedName>
</protein>
<sequence length="76" mass="8445">MGLLPLKLILEKSSSGVILLCTIMSGSIRGGLNRRPLYGHGSRYNKGIVNAFNLHSYPKVDTVVDTGRLLSRKQWF</sequence>